<reference evidence="1" key="1">
    <citation type="submission" date="2019-06" db="EMBL/GenBank/DDBJ databases">
        <authorList>
            <person name="Zheng W."/>
        </authorList>
    </citation>
    <scope>NUCLEOTIDE SEQUENCE</scope>
    <source>
        <strain evidence="1">QDHG01</strain>
    </source>
</reference>
<dbReference type="EMBL" id="RRYP01019446">
    <property type="protein sequence ID" value="TNV73243.1"/>
    <property type="molecule type" value="Genomic_DNA"/>
</dbReference>
<organism evidence="1 2">
    <name type="scientific">Halteria grandinella</name>
    <dbReference type="NCBI Taxonomy" id="5974"/>
    <lineage>
        <taxon>Eukaryota</taxon>
        <taxon>Sar</taxon>
        <taxon>Alveolata</taxon>
        <taxon>Ciliophora</taxon>
        <taxon>Intramacronucleata</taxon>
        <taxon>Spirotrichea</taxon>
        <taxon>Stichotrichia</taxon>
        <taxon>Sporadotrichida</taxon>
        <taxon>Halteriidae</taxon>
        <taxon>Halteria</taxon>
    </lineage>
</organism>
<dbReference type="Proteomes" id="UP000785679">
    <property type="component" value="Unassembled WGS sequence"/>
</dbReference>
<sequence length="169" mass="18822">MDITNGNVLTVSQIAVSTVYYGQSRLLLILDNGKLIMGDTQSIYKITPPSTSARQYTIPGYYTVGLQSNTGETNLHAFSFATNLCMITVMDMSTFSNIFQKQVQCKSTSFTEVIVTFQSCMLGIGASSEIIAFQEGSNYYKISNNQNLIINSTNRFRLRDDNVFSLNQK</sequence>
<keyword evidence="2" id="KW-1185">Reference proteome</keyword>
<protein>
    <submittedName>
        <fullName evidence="1">Uncharacterized protein</fullName>
    </submittedName>
</protein>
<proteinExistence type="predicted"/>
<gene>
    <name evidence="1" type="ORF">FGO68_gene3439</name>
</gene>
<comment type="caution">
    <text evidence="1">The sequence shown here is derived from an EMBL/GenBank/DDBJ whole genome shotgun (WGS) entry which is preliminary data.</text>
</comment>
<dbReference type="AlphaFoldDB" id="A0A8J8NEA9"/>
<name>A0A8J8NEA9_HALGN</name>
<accession>A0A8J8NEA9</accession>
<evidence type="ECO:0000313" key="1">
    <source>
        <dbReference type="EMBL" id="TNV73243.1"/>
    </source>
</evidence>
<evidence type="ECO:0000313" key="2">
    <source>
        <dbReference type="Proteomes" id="UP000785679"/>
    </source>
</evidence>